<protein>
    <recommendedName>
        <fullName evidence="8">BHLH domain-containing protein</fullName>
    </recommendedName>
</protein>
<dbReference type="Pfam" id="PF00010">
    <property type="entry name" value="HLH"/>
    <property type="match status" value="1"/>
</dbReference>
<dbReference type="FunFam" id="4.10.280.10:FF:000053">
    <property type="entry name" value="BHLH transcription factor"/>
    <property type="match status" value="1"/>
</dbReference>
<dbReference type="GO" id="GO:0046983">
    <property type="term" value="F:protein dimerization activity"/>
    <property type="evidence" value="ECO:0007669"/>
    <property type="project" value="InterPro"/>
</dbReference>
<evidence type="ECO:0000313" key="10">
    <source>
        <dbReference type="Proteomes" id="UP001054889"/>
    </source>
</evidence>
<feature type="region of interest" description="Disordered" evidence="7">
    <location>
        <begin position="59"/>
        <end position="106"/>
    </location>
</feature>
<dbReference type="PANTHER" id="PTHR45914:SF54">
    <property type="entry name" value="OS08G0471401 PROTEIN"/>
    <property type="match status" value="1"/>
</dbReference>
<dbReference type="AlphaFoldDB" id="A0AAV5D010"/>
<comment type="subcellular location">
    <subcellularLocation>
        <location evidence="1">Nucleus</location>
    </subcellularLocation>
</comment>
<dbReference type="Proteomes" id="UP001054889">
    <property type="component" value="Unassembled WGS sequence"/>
</dbReference>
<reference evidence="9" key="2">
    <citation type="submission" date="2021-12" db="EMBL/GenBank/DDBJ databases">
        <title>Resequencing data analysis of finger millet.</title>
        <authorList>
            <person name="Hatakeyama M."/>
            <person name="Aluri S."/>
            <person name="Balachadran M.T."/>
            <person name="Sivarajan S.R."/>
            <person name="Poveda L."/>
            <person name="Shimizu-Inatsugi R."/>
            <person name="Schlapbach R."/>
            <person name="Sreeman S.M."/>
            <person name="Shimizu K.K."/>
        </authorList>
    </citation>
    <scope>NUCLEOTIDE SEQUENCE</scope>
</reference>
<evidence type="ECO:0000256" key="3">
    <source>
        <dbReference type="ARBA" id="ARBA00023015"/>
    </source>
</evidence>
<evidence type="ECO:0000256" key="4">
    <source>
        <dbReference type="ARBA" id="ARBA00023125"/>
    </source>
</evidence>
<evidence type="ECO:0000256" key="2">
    <source>
        <dbReference type="ARBA" id="ARBA00005510"/>
    </source>
</evidence>
<dbReference type="SMART" id="SM00353">
    <property type="entry name" value="HLH"/>
    <property type="match status" value="1"/>
</dbReference>
<evidence type="ECO:0000259" key="8">
    <source>
        <dbReference type="PROSITE" id="PS50888"/>
    </source>
</evidence>
<dbReference type="InterPro" id="IPR045843">
    <property type="entry name" value="IND-like"/>
</dbReference>
<feature type="region of interest" description="Disordered" evidence="7">
    <location>
        <begin position="217"/>
        <end position="252"/>
    </location>
</feature>
<dbReference type="Gene3D" id="4.10.280.10">
    <property type="entry name" value="Helix-loop-helix DNA-binding domain"/>
    <property type="match status" value="1"/>
</dbReference>
<dbReference type="InterPro" id="IPR011598">
    <property type="entry name" value="bHLH_dom"/>
</dbReference>
<evidence type="ECO:0000256" key="1">
    <source>
        <dbReference type="ARBA" id="ARBA00004123"/>
    </source>
</evidence>
<keyword evidence="5" id="KW-0804">Transcription</keyword>
<sequence>MEFDMLMNSTPEAQLELMNAMLQLEQLAAFPDHSAMMVPSTPPSPACVQAPPHHFAPVPHMSGGGTNDNGRAAYHDHHQYSHSQQQVITTPPSSCNSSNSNRSSSEYTAPAAAAAGGDAVASSAMREMIFRVAALQPVNIEPEMVRPPKRRNVRISTDPQSVAARMRRERISERIRILQRLVPGGTKMDTASMLDEAIHYVKFLKTQVQSLERAAAAQRRTTSGAATARGERRDLRRRPRQRPVVGPLVGDRGSSVVTDHGPACMARGYVDLSRSLKSRRWTWRRWSGFASAAASCTIVCVNQDVANAFHFTSS</sequence>
<dbReference type="GO" id="GO:0003677">
    <property type="term" value="F:DNA binding"/>
    <property type="evidence" value="ECO:0007669"/>
    <property type="project" value="UniProtKB-KW"/>
</dbReference>
<evidence type="ECO:0000256" key="7">
    <source>
        <dbReference type="SAM" id="MobiDB-lite"/>
    </source>
</evidence>
<comment type="caution">
    <text evidence="9">The sequence shown here is derived from an EMBL/GenBank/DDBJ whole genome shotgun (WGS) entry which is preliminary data.</text>
</comment>
<organism evidence="9 10">
    <name type="scientific">Eleusine coracana subsp. coracana</name>
    <dbReference type="NCBI Taxonomy" id="191504"/>
    <lineage>
        <taxon>Eukaryota</taxon>
        <taxon>Viridiplantae</taxon>
        <taxon>Streptophyta</taxon>
        <taxon>Embryophyta</taxon>
        <taxon>Tracheophyta</taxon>
        <taxon>Spermatophyta</taxon>
        <taxon>Magnoliopsida</taxon>
        <taxon>Liliopsida</taxon>
        <taxon>Poales</taxon>
        <taxon>Poaceae</taxon>
        <taxon>PACMAD clade</taxon>
        <taxon>Chloridoideae</taxon>
        <taxon>Cynodonteae</taxon>
        <taxon>Eleusininae</taxon>
        <taxon>Eleusine</taxon>
    </lineage>
</organism>
<keyword evidence="10" id="KW-1185">Reference proteome</keyword>
<dbReference type="InterPro" id="IPR036638">
    <property type="entry name" value="HLH_DNA-bd_sf"/>
</dbReference>
<dbReference type="PANTHER" id="PTHR45914">
    <property type="entry name" value="TRANSCRIPTION FACTOR HEC3-RELATED"/>
    <property type="match status" value="1"/>
</dbReference>
<proteinExistence type="inferred from homology"/>
<evidence type="ECO:0000313" key="9">
    <source>
        <dbReference type="EMBL" id="GJN03761.1"/>
    </source>
</evidence>
<reference evidence="9" key="1">
    <citation type="journal article" date="2018" name="DNA Res.">
        <title>Multiple hybrid de novo genome assembly of finger millet, an orphan allotetraploid crop.</title>
        <authorList>
            <person name="Hatakeyama M."/>
            <person name="Aluri S."/>
            <person name="Balachadran M.T."/>
            <person name="Sivarajan S.R."/>
            <person name="Patrignani A."/>
            <person name="Gruter S."/>
            <person name="Poveda L."/>
            <person name="Shimizu-Inatsugi R."/>
            <person name="Baeten J."/>
            <person name="Francoijs K.J."/>
            <person name="Nataraja K.N."/>
            <person name="Reddy Y.A.N."/>
            <person name="Phadnis S."/>
            <person name="Ravikumar R.L."/>
            <person name="Schlapbach R."/>
            <person name="Sreeman S.M."/>
            <person name="Shimizu K.K."/>
        </authorList>
    </citation>
    <scope>NUCLEOTIDE SEQUENCE</scope>
</reference>
<comment type="similarity">
    <text evidence="2">Belongs to the bHLH protein family.</text>
</comment>
<feature type="compositionally biased region" description="Low complexity" evidence="7">
    <location>
        <begin position="93"/>
        <end position="106"/>
    </location>
</feature>
<dbReference type="GO" id="GO:0003700">
    <property type="term" value="F:DNA-binding transcription factor activity"/>
    <property type="evidence" value="ECO:0007669"/>
    <property type="project" value="InterPro"/>
</dbReference>
<name>A0AAV5D010_ELECO</name>
<dbReference type="PROSITE" id="PS50888">
    <property type="entry name" value="BHLH"/>
    <property type="match status" value="1"/>
</dbReference>
<dbReference type="EMBL" id="BQKI01000010">
    <property type="protein sequence ID" value="GJN03761.1"/>
    <property type="molecule type" value="Genomic_DNA"/>
</dbReference>
<feature type="domain" description="BHLH" evidence="8">
    <location>
        <begin position="155"/>
        <end position="204"/>
    </location>
</feature>
<keyword evidence="3" id="KW-0805">Transcription regulation</keyword>
<keyword evidence="4" id="KW-0238">DNA-binding</keyword>
<dbReference type="GO" id="GO:0005634">
    <property type="term" value="C:nucleus"/>
    <property type="evidence" value="ECO:0007669"/>
    <property type="project" value="UniProtKB-SubCell"/>
</dbReference>
<accession>A0AAV5D010</accession>
<dbReference type="SUPFAM" id="SSF47459">
    <property type="entry name" value="HLH, helix-loop-helix DNA-binding domain"/>
    <property type="match status" value="1"/>
</dbReference>
<evidence type="ECO:0000256" key="6">
    <source>
        <dbReference type="ARBA" id="ARBA00023242"/>
    </source>
</evidence>
<evidence type="ECO:0000256" key="5">
    <source>
        <dbReference type="ARBA" id="ARBA00023163"/>
    </source>
</evidence>
<gene>
    <name evidence="9" type="primary">ga21239</name>
    <name evidence="9" type="ORF">PR202_ga21239</name>
</gene>
<keyword evidence="6" id="KW-0539">Nucleus</keyword>